<comment type="caution">
    <text evidence="1">The sequence shown here is derived from an EMBL/GenBank/DDBJ whole genome shotgun (WGS) entry which is preliminary data.</text>
</comment>
<reference evidence="1 2" key="1">
    <citation type="submission" date="2020-05" db="EMBL/GenBank/DDBJ databases">
        <title>Vigna angularis (adzuki bean) Var. LongXiaoDou No. 4 denovo assembly.</title>
        <authorList>
            <person name="Xiang H."/>
        </authorList>
    </citation>
    <scope>NUCLEOTIDE SEQUENCE [LARGE SCALE GENOMIC DNA]</scope>
    <source>
        <tissue evidence="1">Leaf</tissue>
    </source>
</reference>
<gene>
    <name evidence="1" type="ORF">HKW66_Vig0174620</name>
</gene>
<evidence type="ECO:0000313" key="1">
    <source>
        <dbReference type="EMBL" id="KAG2376889.1"/>
    </source>
</evidence>
<proteinExistence type="predicted"/>
<evidence type="ECO:0000313" key="2">
    <source>
        <dbReference type="Proteomes" id="UP000743370"/>
    </source>
</evidence>
<sequence>MEVVKKYLKLGFGDKWFWFLVWERRSSLWRMRCRRLIGSPLYCVHVCRIALYGHTIPPRNPLRDEELPPIPISSPILPLQFRPPLSLLASSRRSSAANARACLAVPLPLRSSPLFLLLPAPRPCAVGSLPPASATAAFDLGLNGVARRKMVLCGAKEIERLVKLWWFDAKERKRLGEILQVARRRERALAVVVWWSGKGGLMDGVLKIDGVEVVS</sequence>
<dbReference type="Proteomes" id="UP000743370">
    <property type="component" value="Unassembled WGS sequence"/>
</dbReference>
<dbReference type="AlphaFoldDB" id="A0A8T0JN68"/>
<accession>A0A8T0JN68</accession>
<name>A0A8T0JN68_PHAAN</name>
<protein>
    <submittedName>
        <fullName evidence="1">Uncharacterized protein</fullName>
    </submittedName>
</protein>
<dbReference type="EMBL" id="JABFOF010000010">
    <property type="protein sequence ID" value="KAG2376889.1"/>
    <property type="molecule type" value="Genomic_DNA"/>
</dbReference>
<organism evidence="1 2">
    <name type="scientific">Phaseolus angularis</name>
    <name type="common">Azuki bean</name>
    <name type="synonym">Vigna angularis</name>
    <dbReference type="NCBI Taxonomy" id="3914"/>
    <lineage>
        <taxon>Eukaryota</taxon>
        <taxon>Viridiplantae</taxon>
        <taxon>Streptophyta</taxon>
        <taxon>Embryophyta</taxon>
        <taxon>Tracheophyta</taxon>
        <taxon>Spermatophyta</taxon>
        <taxon>Magnoliopsida</taxon>
        <taxon>eudicotyledons</taxon>
        <taxon>Gunneridae</taxon>
        <taxon>Pentapetalae</taxon>
        <taxon>rosids</taxon>
        <taxon>fabids</taxon>
        <taxon>Fabales</taxon>
        <taxon>Fabaceae</taxon>
        <taxon>Papilionoideae</taxon>
        <taxon>50 kb inversion clade</taxon>
        <taxon>NPAAA clade</taxon>
        <taxon>indigoferoid/millettioid clade</taxon>
        <taxon>Phaseoleae</taxon>
        <taxon>Vigna</taxon>
    </lineage>
</organism>